<dbReference type="Proteomes" id="UP001595705">
    <property type="component" value="Unassembled WGS sequence"/>
</dbReference>
<proteinExistence type="predicted"/>
<accession>A0ABV7XJ80</accession>
<organism evidence="2 3">
    <name type="scientific">Luteimonas soli</name>
    <dbReference type="NCBI Taxonomy" id="1648966"/>
    <lineage>
        <taxon>Bacteria</taxon>
        <taxon>Pseudomonadati</taxon>
        <taxon>Pseudomonadota</taxon>
        <taxon>Gammaproteobacteria</taxon>
        <taxon>Lysobacterales</taxon>
        <taxon>Lysobacteraceae</taxon>
        <taxon>Luteimonas</taxon>
    </lineage>
</organism>
<evidence type="ECO:0000313" key="3">
    <source>
        <dbReference type="Proteomes" id="UP001595705"/>
    </source>
</evidence>
<feature type="transmembrane region" description="Helical" evidence="1">
    <location>
        <begin position="32"/>
        <end position="53"/>
    </location>
</feature>
<keyword evidence="1" id="KW-0472">Membrane</keyword>
<evidence type="ECO:0000313" key="2">
    <source>
        <dbReference type="EMBL" id="MFC3715359.1"/>
    </source>
</evidence>
<keyword evidence="1" id="KW-0812">Transmembrane</keyword>
<dbReference type="EMBL" id="JBHRYA010000003">
    <property type="protein sequence ID" value="MFC3715359.1"/>
    <property type="molecule type" value="Genomic_DNA"/>
</dbReference>
<reference evidence="3" key="1">
    <citation type="journal article" date="2019" name="Int. J. Syst. Evol. Microbiol.">
        <title>The Global Catalogue of Microorganisms (GCM) 10K type strain sequencing project: providing services to taxonomists for standard genome sequencing and annotation.</title>
        <authorList>
            <consortium name="The Broad Institute Genomics Platform"/>
            <consortium name="The Broad Institute Genome Sequencing Center for Infectious Disease"/>
            <person name="Wu L."/>
            <person name="Ma J."/>
        </authorList>
    </citation>
    <scope>NUCLEOTIDE SEQUENCE [LARGE SCALE GENOMIC DNA]</scope>
    <source>
        <strain evidence="3">KCTC 42441</strain>
    </source>
</reference>
<comment type="caution">
    <text evidence="2">The sequence shown here is derived from an EMBL/GenBank/DDBJ whole genome shotgun (WGS) entry which is preliminary data.</text>
</comment>
<name>A0ABV7XJ80_9GAMM</name>
<gene>
    <name evidence="2" type="ORF">ACFONC_04245</name>
</gene>
<keyword evidence="3" id="KW-1185">Reference proteome</keyword>
<evidence type="ECO:0000256" key="1">
    <source>
        <dbReference type="SAM" id="Phobius"/>
    </source>
</evidence>
<dbReference type="RefSeq" id="WP_386742483.1">
    <property type="nucleotide sequence ID" value="NZ_JBHRYA010000003.1"/>
</dbReference>
<protein>
    <submittedName>
        <fullName evidence="2">Uncharacterized protein</fullName>
    </submittedName>
</protein>
<keyword evidence="1" id="KW-1133">Transmembrane helix</keyword>
<sequence length="69" mass="7749">MAYLLLIATLLLFGWRAWVVLANEAPWTRAIGSVLSAAMPFPVFLIVIVRHYFCRQTASERAGIPTMVQ</sequence>